<protein>
    <submittedName>
        <fullName evidence="1">DUF692 domain-containing protein</fullName>
    </submittedName>
</protein>
<dbReference type="SUPFAM" id="SSF51658">
    <property type="entry name" value="Xylose isomerase-like"/>
    <property type="match status" value="1"/>
</dbReference>
<dbReference type="Gene3D" id="3.20.20.150">
    <property type="entry name" value="Divalent-metal-dependent TIM barrel enzymes"/>
    <property type="match status" value="1"/>
</dbReference>
<evidence type="ECO:0000313" key="2">
    <source>
        <dbReference type="Proteomes" id="UP000256899"/>
    </source>
</evidence>
<dbReference type="Proteomes" id="UP000256899">
    <property type="component" value="Unassembled WGS sequence"/>
</dbReference>
<organism evidence="1 2">
    <name type="scientific">Thalassotalea euphylliae</name>
    <dbReference type="NCBI Taxonomy" id="1655234"/>
    <lineage>
        <taxon>Bacteria</taxon>
        <taxon>Pseudomonadati</taxon>
        <taxon>Pseudomonadota</taxon>
        <taxon>Gammaproteobacteria</taxon>
        <taxon>Alteromonadales</taxon>
        <taxon>Colwelliaceae</taxon>
        <taxon>Thalassotalea</taxon>
    </lineage>
</organism>
<dbReference type="EMBL" id="QUOT01000001">
    <property type="protein sequence ID" value="REL32601.1"/>
    <property type="molecule type" value="Genomic_DNA"/>
</dbReference>
<dbReference type="Pfam" id="PF05114">
    <property type="entry name" value="MbnB_TglH_ChrH"/>
    <property type="match status" value="1"/>
</dbReference>
<dbReference type="InterPro" id="IPR007801">
    <property type="entry name" value="MbnB/TglH/ChrH"/>
</dbReference>
<dbReference type="PANTHER" id="PTHR42194">
    <property type="entry name" value="UPF0276 PROTEIN HI_1600"/>
    <property type="match status" value="1"/>
</dbReference>
<dbReference type="AlphaFoldDB" id="A0A3E0U6I6"/>
<comment type="caution">
    <text evidence="1">The sequence shown here is derived from an EMBL/GenBank/DDBJ whole genome shotgun (WGS) entry which is preliminary data.</text>
</comment>
<dbReference type="PANTHER" id="PTHR42194:SF1">
    <property type="entry name" value="UPF0276 PROTEIN HI_1600"/>
    <property type="match status" value="1"/>
</dbReference>
<sequence length="315" mass="34943">MSYQLTQRQNHKSISSEQSQVLPLIGVGLRHVHYQDALTSPFNIDFVEVHVENFFAKGGITQAILNDIKAQYAVSLHATSLGLGSTEPVPEPHLKRFSELVEQVQPILVSDHACFSWGQLNDLTVHAGDLLPVPFNQESLAVMVANVNKVQQQLGRRILVENLSAYITPANSTMSESEFLIELCRQTDCRLLLDLNNLMVNAINTQAAHSKQNGTHDKATKPVDLALAQLYEFPSHVIGEIHLAGCSPVGETGIMIDDHSQPVSGDVWRLYETALTRFGAVPTLIEWDMDLPDWQTLCQQAQLARKIAKQVLPCH</sequence>
<name>A0A3E0U6I6_9GAMM</name>
<proteinExistence type="predicted"/>
<dbReference type="InterPro" id="IPR036237">
    <property type="entry name" value="Xyl_isomerase-like_sf"/>
</dbReference>
<dbReference type="RefSeq" id="WP_116018279.1">
    <property type="nucleotide sequence ID" value="NZ_QUOT01000001.1"/>
</dbReference>
<dbReference type="NCBIfam" id="NF003818">
    <property type="entry name" value="PRK05409.1"/>
    <property type="match status" value="1"/>
</dbReference>
<accession>A0A3E0U6I6</accession>
<reference evidence="2" key="1">
    <citation type="submission" date="2018-08" db="EMBL/GenBank/DDBJ databases">
        <title>Thalassotalea euphylliae genome.</title>
        <authorList>
            <person name="Summers S."/>
            <person name="Rice S.A."/>
            <person name="Freckelton M.L."/>
            <person name="Nedved B.T."/>
            <person name="Hadfield M.G."/>
        </authorList>
    </citation>
    <scope>NUCLEOTIDE SEQUENCE [LARGE SCALE GENOMIC DNA]</scope>
    <source>
        <strain evidence="2">H3</strain>
    </source>
</reference>
<evidence type="ECO:0000313" key="1">
    <source>
        <dbReference type="EMBL" id="REL32601.1"/>
    </source>
</evidence>
<gene>
    <name evidence="1" type="ORF">DXX94_04050</name>
</gene>
<keyword evidence="2" id="KW-1185">Reference proteome</keyword>